<evidence type="ECO:0000313" key="3">
    <source>
        <dbReference type="Proteomes" id="UP000249130"/>
    </source>
</evidence>
<evidence type="ECO:0000256" key="1">
    <source>
        <dbReference type="ARBA" id="ARBA00006484"/>
    </source>
</evidence>
<comment type="similarity">
    <text evidence="1">Belongs to the short-chain dehydrogenases/reductases (SDR) family.</text>
</comment>
<dbReference type="InterPro" id="IPR036291">
    <property type="entry name" value="NAD(P)-bd_dom_sf"/>
</dbReference>
<keyword evidence="3" id="KW-1185">Reference proteome</keyword>
<dbReference type="PRINTS" id="PR00081">
    <property type="entry name" value="GDHRDH"/>
</dbReference>
<reference evidence="2 3" key="1">
    <citation type="submission" date="2017-07" db="EMBL/GenBank/DDBJ databases">
        <title>Draft Genome Sequences of Select Purple Nonsulfur Bacteria.</title>
        <authorList>
            <person name="Lasarre B."/>
            <person name="Mckinlay J.B."/>
        </authorList>
    </citation>
    <scope>NUCLEOTIDE SEQUENCE [LARGE SCALE GENOMIC DNA]</scope>
    <source>
        <strain evidence="2 3">DSM 5909</strain>
    </source>
</reference>
<dbReference type="Gene3D" id="3.40.50.720">
    <property type="entry name" value="NAD(P)-binding Rossmann-like Domain"/>
    <property type="match status" value="1"/>
</dbReference>
<evidence type="ECO:0008006" key="4">
    <source>
        <dbReference type="Google" id="ProtNLM"/>
    </source>
</evidence>
<proteinExistence type="inferred from homology"/>
<gene>
    <name evidence="2" type="ORF">CH341_22050</name>
</gene>
<dbReference type="Pfam" id="PF13561">
    <property type="entry name" value="adh_short_C2"/>
    <property type="match status" value="1"/>
</dbReference>
<dbReference type="AlphaFoldDB" id="A0A327KQN6"/>
<dbReference type="PANTHER" id="PTHR42879">
    <property type="entry name" value="3-OXOACYL-(ACYL-CARRIER-PROTEIN) REDUCTASE"/>
    <property type="match status" value="1"/>
</dbReference>
<protein>
    <recommendedName>
        <fullName evidence="4">3-oxoacyl-ACP reductase</fullName>
    </recommendedName>
</protein>
<sequence length="253" mass="26527">MDLRIAGKRALVLGGNRGMGLAVAAALAREGARLVLAARDETALAEAADQIGGAETVPLDLADTKGLDAFARRVGDVDILVANTGGPPYGAALLRDPSDWEDSFRAMTLSVIRLTDLFLPAMRRAGWGRIVTIVSTGAVQPIPVLGISNTLRAALIAWSKSLAPEIARDGVTINVLMPGRIGTERVHMTDAATAAREGVDVETVRQRSFAQIPMGRYGEPDEIAAVAAFLCSGPASYVTGSVYRADGGIVRHV</sequence>
<dbReference type="PANTHER" id="PTHR42879:SF6">
    <property type="entry name" value="NADPH-DEPENDENT REDUCTASE BACG"/>
    <property type="match status" value="1"/>
</dbReference>
<organism evidence="2 3">
    <name type="scientific">Rhodoplanes roseus</name>
    <dbReference type="NCBI Taxonomy" id="29409"/>
    <lineage>
        <taxon>Bacteria</taxon>
        <taxon>Pseudomonadati</taxon>
        <taxon>Pseudomonadota</taxon>
        <taxon>Alphaproteobacteria</taxon>
        <taxon>Hyphomicrobiales</taxon>
        <taxon>Nitrobacteraceae</taxon>
        <taxon>Rhodoplanes</taxon>
    </lineage>
</organism>
<dbReference type="SUPFAM" id="SSF51735">
    <property type="entry name" value="NAD(P)-binding Rossmann-fold domains"/>
    <property type="match status" value="1"/>
</dbReference>
<dbReference type="InterPro" id="IPR050259">
    <property type="entry name" value="SDR"/>
</dbReference>
<dbReference type="OrthoDB" id="9793325at2"/>
<evidence type="ECO:0000313" key="2">
    <source>
        <dbReference type="EMBL" id="RAI41250.1"/>
    </source>
</evidence>
<name>A0A327KQN6_9BRAD</name>
<dbReference type="EMBL" id="NPEX01000196">
    <property type="protein sequence ID" value="RAI41250.1"/>
    <property type="molecule type" value="Genomic_DNA"/>
</dbReference>
<dbReference type="RefSeq" id="WP_111421153.1">
    <property type="nucleotide sequence ID" value="NZ_NPEX01000196.1"/>
</dbReference>
<dbReference type="Proteomes" id="UP000249130">
    <property type="component" value="Unassembled WGS sequence"/>
</dbReference>
<comment type="caution">
    <text evidence="2">The sequence shown here is derived from an EMBL/GenBank/DDBJ whole genome shotgun (WGS) entry which is preliminary data.</text>
</comment>
<accession>A0A327KQN6</accession>
<dbReference type="InterPro" id="IPR002347">
    <property type="entry name" value="SDR_fam"/>
</dbReference>